<reference evidence="1 2" key="1">
    <citation type="submission" date="2014-06" db="EMBL/GenBank/DDBJ databases">
        <title>Evolutionary Origins and Diversification of the Mycorrhizal Mutualists.</title>
        <authorList>
            <consortium name="DOE Joint Genome Institute"/>
            <consortium name="Mycorrhizal Genomics Consortium"/>
            <person name="Kohler A."/>
            <person name="Kuo A."/>
            <person name="Nagy L.G."/>
            <person name="Floudas D."/>
            <person name="Copeland A."/>
            <person name="Barry K.W."/>
            <person name="Cichocki N."/>
            <person name="Veneault-Fourrey C."/>
            <person name="LaButti K."/>
            <person name="Lindquist E.A."/>
            <person name="Lipzen A."/>
            <person name="Lundell T."/>
            <person name="Morin E."/>
            <person name="Murat C."/>
            <person name="Riley R."/>
            <person name="Ohm R."/>
            <person name="Sun H."/>
            <person name="Tunlid A."/>
            <person name="Henrissat B."/>
            <person name="Grigoriev I.V."/>
            <person name="Hibbett D.S."/>
            <person name="Martin F."/>
        </authorList>
    </citation>
    <scope>NUCLEOTIDE SEQUENCE [LARGE SCALE GENOMIC DNA]</scope>
    <source>
        <strain evidence="1 2">SS14</strain>
    </source>
</reference>
<name>A0A0C9UWQ3_SPHS4</name>
<dbReference type="HOGENOM" id="CLU_1714446_0_0_1"/>
<gene>
    <name evidence="1" type="ORF">M422DRAFT_264322</name>
</gene>
<keyword evidence="2" id="KW-1185">Reference proteome</keyword>
<dbReference type="AlphaFoldDB" id="A0A0C9UWQ3"/>
<protein>
    <submittedName>
        <fullName evidence="1">Uncharacterized protein</fullName>
    </submittedName>
</protein>
<organism evidence="1 2">
    <name type="scientific">Sphaerobolus stellatus (strain SS14)</name>
    <dbReference type="NCBI Taxonomy" id="990650"/>
    <lineage>
        <taxon>Eukaryota</taxon>
        <taxon>Fungi</taxon>
        <taxon>Dikarya</taxon>
        <taxon>Basidiomycota</taxon>
        <taxon>Agaricomycotina</taxon>
        <taxon>Agaricomycetes</taxon>
        <taxon>Phallomycetidae</taxon>
        <taxon>Geastrales</taxon>
        <taxon>Sphaerobolaceae</taxon>
        <taxon>Sphaerobolus</taxon>
    </lineage>
</organism>
<evidence type="ECO:0000313" key="1">
    <source>
        <dbReference type="EMBL" id="KIJ33707.1"/>
    </source>
</evidence>
<evidence type="ECO:0000313" key="2">
    <source>
        <dbReference type="Proteomes" id="UP000054279"/>
    </source>
</evidence>
<accession>A0A0C9UWQ3</accession>
<dbReference type="EMBL" id="KN837209">
    <property type="protein sequence ID" value="KIJ33707.1"/>
    <property type="molecule type" value="Genomic_DNA"/>
</dbReference>
<proteinExistence type="predicted"/>
<sequence>MTKVTVWVNNKGGKNPIKVTYRDAGGWSLNSLTVRPNATEVIKSLDRDGSRVFTFSKGPRVIYLQQARGTASPREGLTGGGKISFTIDTPSIEFAFLGDRDDPDMPGGAIREMSEGKSVEGEASYLDIANMVLTTLVRELALSFGGGGSTLTE</sequence>
<dbReference type="Proteomes" id="UP000054279">
    <property type="component" value="Unassembled WGS sequence"/>
</dbReference>